<dbReference type="OrthoDB" id="2338802at2759"/>
<proteinExistence type="predicted"/>
<accession>A0A197JUK0</accession>
<keyword evidence="3" id="KW-1185">Reference proteome</keyword>
<dbReference type="EMBL" id="KV442044">
    <property type="protein sequence ID" value="OAQ28967.1"/>
    <property type="molecule type" value="Genomic_DNA"/>
</dbReference>
<evidence type="ECO:0000313" key="3">
    <source>
        <dbReference type="Proteomes" id="UP000078512"/>
    </source>
</evidence>
<name>A0A197JUK0_9FUNG</name>
<gene>
    <name evidence="2" type="ORF">K457DRAFT_138249</name>
</gene>
<keyword evidence="1" id="KW-0732">Signal</keyword>
<evidence type="ECO:0000313" key="2">
    <source>
        <dbReference type="EMBL" id="OAQ28967.1"/>
    </source>
</evidence>
<sequence>MLIKKALIAVALASMATAANRCETKQCTKANVTKNCCQGDGRRYSEQTNTCIVRYGYGGTYDTCCESRGGTVKTLTGYYDCWI</sequence>
<feature type="signal peptide" evidence="1">
    <location>
        <begin position="1"/>
        <end position="18"/>
    </location>
</feature>
<protein>
    <submittedName>
        <fullName evidence="2">Uncharacterized protein</fullName>
    </submittedName>
</protein>
<organism evidence="2 3">
    <name type="scientific">Linnemannia elongata AG-77</name>
    <dbReference type="NCBI Taxonomy" id="1314771"/>
    <lineage>
        <taxon>Eukaryota</taxon>
        <taxon>Fungi</taxon>
        <taxon>Fungi incertae sedis</taxon>
        <taxon>Mucoromycota</taxon>
        <taxon>Mortierellomycotina</taxon>
        <taxon>Mortierellomycetes</taxon>
        <taxon>Mortierellales</taxon>
        <taxon>Mortierellaceae</taxon>
        <taxon>Linnemannia</taxon>
    </lineage>
</organism>
<dbReference type="Proteomes" id="UP000078512">
    <property type="component" value="Unassembled WGS sequence"/>
</dbReference>
<dbReference type="AlphaFoldDB" id="A0A197JUK0"/>
<evidence type="ECO:0000256" key="1">
    <source>
        <dbReference type="SAM" id="SignalP"/>
    </source>
</evidence>
<feature type="chain" id="PRO_5008276278" evidence="1">
    <location>
        <begin position="19"/>
        <end position="83"/>
    </location>
</feature>
<reference evidence="2 3" key="1">
    <citation type="submission" date="2016-05" db="EMBL/GenBank/DDBJ databases">
        <title>Genome sequencing reveals origins of a unique bacterial endosymbiosis in the earliest lineages of terrestrial Fungi.</title>
        <authorList>
            <consortium name="DOE Joint Genome Institute"/>
            <person name="Uehling J."/>
            <person name="Gryganskyi A."/>
            <person name="Hameed K."/>
            <person name="Tschaplinski T."/>
            <person name="Misztal P."/>
            <person name="Wu S."/>
            <person name="Desiro A."/>
            <person name="Vande Pol N."/>
            <person name="Du Z.-Y."/>
            <person name="Zienkiewicz A."/>
            <person name="Zienkiewicz K."/>
            <person name="Morin E."/>
            <person name="Tisserant E."/>
            <person name="Splivallo R."/>
            <person name="Hainaut M."/>
            <person name="Henrissat B."/>
            <person name="Ohm R."/>
            <person name="Kuo A."/>
            <person name="Yan J."/>
            <person name="Lipzen A."/>
            <person name="Nolan M."/>
            <person name="Labutti K."/>
            <person name="Barry K."/>
            <person name="Goldstein A."/>
            <person name="Labbe J."/>
            <person name="Schadt C."/>
            <person name="Tuskan G."/>
            <person name="Grigoriev I."/>
            <person name="Martin F."/>
            <person name="Vilgalys R."/>
            <person name="Bonito G."/>
        </authorList>
    </citation>
    <scope>NUCLEOTIDE SEQUENCE [LARGE SCALE GENOMIC DNA]</scope>
    <source>
        <strain evidence="2 3">AG-77</strain>
    </source>
</reference>